<keyword evidence="2" id="KW-1185">Reference proteome</keyword>
<protein>
    <recommendedName>
        <fullName evidence="3">DUF11 domain-containing protein</fullName>
    </recommendedName>
</protein>
<evidence type="ECO:0008006" key="3">
    <source>
        <dbReference type="Google" id="ProtNLM"/>
    </source>
</evidence>
<evidence type="ECO:0000313" key="2">
    <source>
        <dbReference type="Proteomes" id="UP000195573"/>
    </source>
</evidence>
<accession>A0ABM6KHE6</accession>
<name>A0ABM6KHE6_9BACI</name>
<reference evidence="1 2" key="1">
    <citation type="submission" date="2017-04" db="EMBL/GenBank/DDBJ databases">
        <title>Complete Genome Sequence of the Bacillus horikoshii 20a strain from Cuatro Cienegas, Coahuila, Mexico.</title>
        <authorList>
            <person name="Zarza E."/>
            <person name="Alcaraz L.D."/>
            <person name="Aguilar-Salinas B."/>
            <person name="Islas A."/>
            <person name="Olmedo-Alvarez G."/>
        </authorList>
    </citation>
    <scope>NUCLEOTIDE SEQUENCE [LARGE SCALE GENOMIC DNA]</scope>
    <source>
        <strain evidence="1 2">20a</strain>
    </source>
</reference>
<dbReference type="Proteomes" id="UP000195573">
    <property type="component" value="Chromosome"/>
</dbReference>
<dbReference type="GeneID" id="96738258"/>
<proteinExistence type="predicted"/>
<dbReference type="NCBIfam" id="TIGR01451">
    <property type="entry name" value="B_ant_repeat"/>
    <property type="match status" value="1"/>
</dbReference>
<evidence type="ECO:0000313" key="1">
    <source>
        <dbReference type="EMBL" id="ART75870.1"/>
    </source>
</evidence>
<dbReference type="EMBL" id="CP020880">
    <property type="protein sequence ID" value="ART75870.1"/>
    <property type="molecule type" value="Genomic_DNA"/>
</dbReference>
<dbReference type="InterPro" id="IPR047589">
    <property type="entry name" value="DUF11_rpt"/>
</dbReference>
<dbReference type="RefSeq" id="WP_088017719.1">
    <property type="nucleotide sequence ID" value="NZ_CP020880.1"/>
</dbReference>
<sequence length="505" mass="53958">MADICQNCNCSPYENLCVCATQNGITIIQPACQTLPDGSIASNPCFRPSPENRSYWSYKFSTDNAMATRGISSFVIPICQNIPANTVVVSEKIDGCGTFTSIPFTLSPTDPNYGPAPTGFSWLKVESDNRFDKGVTVEYRLEIVGNYPNGTQGIQVRAANVNYTFACEGCYIVPQCPEPGQLIVNLTCEEIFDGNNVRLAYEVTVSNPGGSPLQNVQFTDTILYPQNVTLGPITISDPTLNVDRSVPGRILITGNLGTLEPGEERIITYFLPVTGVSGPGEFLIDNRATAVSGTAQASDFCTLNLDVVQLSAAKCCTITGNQVTYRITVTNTPNSPGTNARIVDTITIPEGLTVRFSSFGGCQARFRNGEEVPLNQDITGLRIIDIVCDNLQIPPSGSAHRDIQLTIVSASTQSGTINNTLNAVDPLGGQNQLFLPTLNVPVSVDTAYVASITCSNPCPNNINPDNGQFFTASSTMNAAGQSDCGCGGGLSSSNPTRKFNWRSEL</sequence>
<gene>
    <name evidence="1" type="ORF">B4U37_07435</name>
</gene>
<organism evidence="1 2">
    <name type="scientific">Sutcliffiella horikoshii</name>
    <dbReference type="NCBI Taxonomy" id="79883"/>
    <lineage>
        <taxon>Bacteria</taxon>
        <taxon>Bacillati</taxon>
        <taxon>Bacillota</taxon>
        <taxon>Bacilli</taxon>
        <taxon>Bacillales</taxon>
        <taxon>Bacillaceae</taxon>
        <taxon>Sutcliffiella</taxon>
    </lineage>
</organism>